<dbReference type="GO" id="GO:0006935">
    <property type="term" value="P:chemotaxis"/>
    <property type="evidence" value="ECO:0007669"/>
    <property type="project" value="UniProtKB-KW"/>
</dbReference>
<evidence type="ECO:0000256" key="5">
    <source>
        <dbReference type="SAM" id="MobiDB-lite"/>
    </source>
</evidence>
<reference evidence="9 10" key="1">
    <citation type="submission" date="2018-11" db="EMBL/GenBank/DDBJ databases">
        <authorList>
            <person name="Peiro R."/>
            <person name="Begona"/>
            <person name="Cbmso G."/>
            <person name="Lopez M."/>
            <person name="Gonzalez S."/>
            <person name="Sacristan E."/>
            <person name="Castillo E."/>
        </authorList>
    </citation>
    <scope>NUCLEOTIDE SEQUENCE [LARGE SCALE GENOMIC DNA]</scope>
    <source>
        <strain evidence="9">Brev_genome</strain>
    </source>
</reference>
<keyword evidence="10" id="KW-1185">Reference proteome</keyword>
<organism evidence="9 10">
    <name type="scientific">Brevundimonas mediterranea</name>
    <dbReference type="NCBI Taxonomy" id="74329"/>
    <lineage>
        <taxon>Bacteria</taxon>
        <taxon>Pseudomonadati</taxon>
        <taxon>Pseudomonadota</taxon>
        <taxon>Alphaproteobacteria</taxon>
        <taxon>Caulobacterales</taxon>
        <taxon>Caulobacteraceae</taxon>
        <taxon>Brevundimonas</taxon>
    </lineage>
</organism>
<dbReference type="Gene3D" id="1.10.287.950">
    <property type="entry name" value="Methyl-accepting chemotaxis protein"/>
    <property type="match status" value="1"/>
</dbReference>
<dbReference type="PANTHER" id="PTHR43531">
    <property type="entry name" value="PROTEIN ICFG"/>
    <property type="match status" value="1"/>
</dbReference>
<keyword evidence="4" id="KW-0807">Transducer</keyword>
<dbReference type="RefSeq" id="WP_154726933.1">
    <property type="nucleotide sequence ID" value="NZ_UXHF01000113.1"/>
</dbReference>
<evidence type="ECO:0000256" key="1">
    <source>
        <dbReference type="ARBA" id="ARBA00004370"/>
    </source>
</evidence>
<dbReference type="SMART" id="SM00304">
    <property type="entry name" value="HAMP"/>
    <property type="match status" value="2"/>
</dbReference>
<evidence type="ECO:0000313" key="10">
    <source>
        <dbReference type="Proteomes" id="UP000289220"/>
    </source>
</evidence>
<name>A0A7Z8Y0T8_9CAUL</name>
<dbReference type="EMBL" id="UXHF01000113">
    <property type="protein sequence ID" value="VDC48732.1"/>
    <property type="molecule type" value="Genomic_DNA"/>
</dbReference>
<dbReference type="Proteomes" id="UP000289220">
    <property type="component" value="Unassembled WGS sequence"/>
</dbReference>
<dbReference type="InterPro" id="IPR004089">
    <property type="entry name" value="MCPsignal_dom"/>
</dbReference>
<dbReference type="PRINTS" id="PR00260">
    <property type="entry name" value="CHEMTRNSDUCR"/>
</dbReference>
<protein>
    <submittedName>
        <fullName evidence="9">Methyl-accepting chemotaxis protein II</fullName>
    </submittedName>
</protein>
<dbReference type="GO" id="GO:0004888">
    <property type="term" value="F:transmembrane signaling receptor activity"/>
    <property type="evidence" value="ECO:0007669"/>
    <property type="project" value="InterPro"/>
</dbReference>
<dbReference type="FunFam" id="1.10.287.950:FF:000001">
    <property type="entry name" value="Methyl-accepting chemotaxis sensory transducer"/>
    <property type="match status" value="1"/>
</dbReference>
<feature type="transmembrane region" description="Helical" evidence="6">
    <location>
        <begin position="187"/>
        <end position="214"/>
    </location>
</feature>
<evidence type="ECO:0000313" key="9">
    <source>
        <dbReference type="EMBL" id="VDC48732.1"/>
    </source>
</evidence>
<dbReference type="Pfam" id="PF00672">
    <property type="entry name" value="HAMP"/>
    <property type="match status" value="1"/>
</dbReference>
<evidence type="ECO:0000256" key="3">
    <source>
        <dbReference type="ARBA" id="ARBA00029447"/>
    </source>
</evidence>
<dbReference type="Pfam" id="PF05227">
    <property type="entry name" value="CHASE3"/>
    <property type="match status" value="1"/>
</dbReference>
<evidence type="ECO:0000256" key="4">
    <source>
        <dbReference type="PROSITE-ProRule" id="PRU00284"/>
    </source>
</evidence>
<dbReference type="InterPro" id="IPR051310">
    <property type="entry name" value="MCP_chemotaxis"/>
</dbReference>
<feature type="domain" description="HAMP" evidence="8">
    <location>
        <begin position="210"/>
        <end position="263"/>
    </location>
</feature>
<feature type="domain" description="Methyl-accepting transducer" evidence="7">
    <location>
        <begin position="348"/>
        <end position="577"/>
    </location>
</feature>
<comment type="similarity">
    <text evidence="3">Belongs to the methyl-accepting chemotaxis (MCP) protein family.</text>
</comment>
<feature type="domain" description="HAMP" evidence="8">
    <location>
        <begin position="297"/>
        <end position="343"/>
    </location>
</feature>
<comment type="subcellular location">
    <subcellularLocation>
        <location evidence="1">Membrane</location>
    </subcellularLocation>
</comment>
<gene>
    <name evidence="9" type="primary">tar_2</name>
    <name evidence="9" type="ORF">BREV_BREV_03268</name>
</gene>
<dbReference type="PROSITE" id="PS50885">
    <property type="entry name" value="HAMP"/>
    <property type="match status" value="2"/>
</dbReference>
<dbReference type="InterPro" id="IPR003660">
    <property type="entry name" value="HAMP_dom"/>
</dbReference>
<dbReference type="PROSITE" id="PS50111">
    <property type="entry name" value="CHEMOTAXIS_TRANSDUC_2"/>
    <property type="match status" value="1"/>
</dbReference>
<dbReference type="SMART" id="SM00283">
    <property type="entry name" value="MA"/>
    <property type="match status" value="1"/>
</dbReference>
<evidence type="ECO:0000259" key="7">
    <source>
        <dbReference type="PROSITE" id="PS50111"/>
    </source>
</evidence>
<dbReference type="PANTHER" id="PTHR43531:SF11">
    <property type="entry name" value="METHYL-ACCEPTING CHEMOTAXIS PROTEIN 3"/>
    <property type="match status" value="1"/>
</dbReference>
<evidence type="ECO:0000259" key="8">
    <source>
        <dbReference type="PROSITE" id="PS50885"/>
    </source>
</evidence>
<evidence type="ECO:0000256" key="2">
    <source>
        <dbReference type="ARBA" id="ARBA00022500"/>
    </source>
</evidence>
<accession>A0A7Z8Y0T8</accession>
<dbReference type="CDD" id="cd06225">
    <property type="entry name" value="HAMP"/>
    <property type="match status" value="1"/>
</dbReference>
<dbReference type="GO" id="GO:0016020">
    <property type="term" value="C:membrane"/>
    <property type="evidence" value="ECO:0007669"/>
    <property type="project" value="UniProtKB-SubCell"/>
</dbReference>
<dbReference type="SUPFAM" id="SSF58104">
    <property type="entry name" value="Methyl-accepting chemotaxis protein (MCP) signaling domain"/>
    <property type="match status" value="1"/>
</dbReference>
<keyword evidence="2" id="KW-0145">Chemotaxis</keyword>
<keyword evidence="6" id="KW-0812">Transmembrane</keyword>
<comment type="caution">
    <text evidence="9">The sequence shown here is derived from an EMBL/GenBank/DDBJ whole genome shotgun (WGS) entry which is preliminary data.</text>
</comment>
<feature type="region of interest" description="Disordered" evidence="5">
    <location>
        <begin position="598"/>
        <end position="646"/>
    </location>
</feature>
<keyword evidence="6" id="KW-0472">Membrane</keyword>
<feature type="compositionally biased region" description="Low complexity" evidence="5">
    <location>
        <begin position="599"/>
        <end position="611"/>
    </location>
</feature>
<dbReference type="CDD" id="cd11386">
    <property type="entry name" value="MCP_signal"/>
    <property type="match status" value="1"/>
</dbReference>
<dbReference type="InterPro" id="IPR004090">
    <property type="entry name" value="Chemotax_Me-accpt_rcpt"/>
</dbReference>
<dbReference type="AlphaFoldDB" id="A0A7Z8Y0T8"/>
<keyword evidence="6" id="KW-1133">Transmembrane helix</keyword>
<dbReference type="SUPFAM" id="SSF158472">
    <property type="entry name" value="HAMP domain-like"/>
    <property type="match status" value="1"/>
</dbReference>
<dbReference type="GO" id="GO:0007165">
    <property type="term" value="P:signal transduction"/>
    <property type="evidence" value="ECO:0007669"/>
    <property type="project" value="UniProtKB-KW"/>
</dbReference>
<dbReference type="Gene3D" id="1.10.8.500">
    <property type="entry name" value="HAMP domain in histidine kinase"/>
    <property type="match status" value="1"/>
</dbReference>
<dbReference type="Pfam" id="PF00015">
    <property type="entry name" value="MCPsignal"/>
    <property type="match status" value="1"/>
</dbReference>
<dbReference type="InterPro" id="IPR007891">
    <property type="entry name" value="CHASE3"/>
</dbReference>
<sequence>MNPKNIPMQRKLAIAFALLLTVAAAMIGAVFFQLSEMKTAAELNAESKSIIDHTHVAEKGVIRLNSQMRGVLLTGNADYLEVYRKGWEQFEASVAALGAANLTPEEQALVEKAKTDAAAWRTEFGTPLTEAALDPSRIEAARRVVIDSGDRVRVTHITKAVTEIRDMEIERMNVRDAEQASAITASFIALAVGGLILVAAAVFLGVQLSILMVAPVRRMTGAMSVMANGKLDVAIPDTDRKDEVGAMAQAMQIFRDNSLRAKALELETETMRDESEVERRRREAAAAQEAAENAVVIESLGKGLSALADGDLVYRIDAPFPARSEVLKTDFNRSISRLEETVTGVLGSVRGIDSGAGEISQASDDLSRRTEQQAASLEETAAALDEITVTVRKTAEGATQAATVTSGARQSAEASGAVVMNAVQAMQKIEDGSRQISQIVGVIDEIAFQTNLLALNAGVEAARAGESGRGFAVVASEVRALAQRSAEAAKEIKTLINSSGAEVENGVRLVSEAGSALQAIASQVNDISNLVVEIAASAKEQATGLHEINVAVNQMDQVTQQNAAMVEQATAASNALRQETAELSAQVSFFQVSGGKPVSAAPAAPSARSAPRPSPRPAPRAEQRVVKVANGRDMTVGSNDDGWEEF</sequence>
<proteinExistence type="inferred from homology"/>
<evidence type="ECO:0000256" key="6">
    <source>
        <dbReference type="SAM" id="Phobius"/>
    </source>
</evidence>